<name>A0A3Q2VVN7_HAPBU</name>
<feature type="compositionally biased region" description="Low complexity" evidence="9">
    <location>
        <begin position="262"/>
        <end position="271"/>
    </location>
</feature>
<comment type="subcellular location">
    <subcellularLocation>
        <location evidence="1">Cytoplasm</location>
        <location evidence="1">Cytoskeleton</location>
        <location evidence="1">Microtubule organizing center</location>
        <location evidence="1">Centrosome</location>
        <location evidence="1">Centriole</location>
    </subcellularLocation>
</comment>
<dbReference type="PROSITE" id="PS51065">
    <property type="entry name" value="NHR"/>
    <property type="match status" value="6"/>
</dbReference>
<dbReference type="CDD" id="cd12887">
    <property type="entry name" value="SPRY_NHR_like"/>
    <property type="match status" value="6"/>
</dbReference>
<keyword evidence="4" id="KW-0833">Ubl conjugation pathway</keyword>
<dbReference type="SUPFAM" id="SSF49899">
    <property type="entry name" value="Concanavalin A-like lectins/glucanases"/>
    <property type="match status" value="1"/>
</dbReference>
<dbReference type="GO" id="GO:0061630">
    <property type="term" value="F:ubiquitin protein ligase activity"/>
    <property type="evidence" value="ECO:0007669"/>
    <property type="project" value="TreeGrafter"/>
</dbReference>
<keyword evidence="2" id="KW-0963">Cytoplasm</keyword>
<dbReference type="FunFam" id="2.60.120.920:FF:000014">
    <property type="entry name" value="neuralized-like protein 4 isoform X2"/>
    <property type="match status" value="1"/>
</dbReference>
<feature type="domain" description="NHR" evidence="10">
    <location>
        <begin position="496"/>
        <end position="662"/>
    </location>
</feature>
<keyword evidence="6" id="KW-0206">Cytoskeleton</keyword>
<dbReference type="Proteomes" id="UP000264840">
    <property type="component" value="Unplaced"/>
</dbReference>
<dbReference type="GeneTree" id="ENSGT00940000159866"/>
<reference evidence="11" key="1">
    <citation type="submission" date="2025-08" db="UniProtKB">
        <authorList>
            <consortium name="Ensembl"/>
        </authorList>
    </citation>
    <scope>IDENTIFICATION</scope>
</reference>
<dbReference type="Pfam" id="PF07177">
    <property type="entry name" value="Neuralized"/>
    <property type="match status" value="6"/>
</dbReference>
<evidence type="ECO:0000256" key="3">
    <source>
        <dbReference type="ARBA" id="ARBA00022737"/>
    </source>
</evidence>
<feature type="domain" description="NHR" evidence="10">
    <location>
        <begin position="890"/>
        <end position="1060"/>
    </location>
</feature>
<feature type="region of interest" description="Disordered" evidence="9">
    <location>
        <begin position="1"/>
        <end position="24"/>
    </location>
</feature>
<evidence type="ECO:0000256" key="9">
    <source>
        <dbReference type="SAM" id="MobiDB-lite"/>
    </source>
</evidence>
<protein>
    <recommendedName>
        <fullName evidence="8">Neuralized-like protein 4</fullName>
    </recommendedName>
</protein>
<feature type="domain" description="NHR" evidence="10">
    <location>
        <begin position="1099"/>
        <end position="1264"/>
    </location>
</feature>
<dbReference type="GO" id="GO:0005814">
    <property type="term" value="C:centriole"/>
    <property type="evidence" value="ECO:0007669"/>
    <property type="project" value="UniProtKB-SubCell"/>
</dbReference>
<organism evidence="11 12">
    <name type="scientific">Haplochromis burtoni</name>
    <name type="common">Burton's mouthbrooder</name>
    <name type="synonym">Chromis burtoni</name>
    <dbReference type="NCBI Taxonomy" id="8153"/>
    <lineage>
        <taxon>Eukaryota</taxon>
        <taxon>Metazoa</taxon>
        <taxon>Chordata</taxon>
        <taxon>Craniata</taxon>
        <taxon>Vertebrata</taxon>
        <taxon>Euteleostomi</taxon>
        <taxon>Actinopterygii</taxon>
        <taxon>Neopterygii</taxon>
        <taxon>Teleostei</taxon>
        <taxon>Neoteleostei</taxon>
        <taxon>Acanthomorphata</taxon>
        <taxon>Ovalentaria</taxon>
        <taxon>Cichlomorphae</taxon>
        <taxon>Cichliformes</taxon>
        <taxon>Cichlidae</taxon>
        <taxon>African cichlids</taxon>
        <taxon>Pseudocrenilabrinae</taxon>
        <taxon>Haplochromini</taxon>
        <taxon>Haplochromis</taxon>
    </lineage>
</organism>
<evidence type="ECO:0000313" key="11">
    <source>
        <dbReference type="Ensembl" id="ENSHBUP00000016568.1"/>
    </source>
</evidence>
<dbReference type="Ensembl" id="ENSHBUT00000025135.1">
    <property type="protein sequence ID" value="ENSHBUP00000016568.1"/>
    <property type="gene ID" value="ENSHBUG00000018681.1"/>
</dbReference>
<comment type="function">
    <text evidence="7">Promotes CCP110 ubiquitination and proteasome-dependent degradation. By counteracting accumulation of CP110, maintains normal centriolar homeostasis and preventing formation of ectopic microtubular organizing centers.</text>
</comment>
<feature type="domain" description="NHR" evidence="10">
    <location>
        <begin position="696"/>
        <end position="862"/>
    </location>
</feature>
<dbReference type="InterPro" id="IPR043136">
    <property type="entry name" value="B30.2/SPRY_sf"/>
</dbReference>
<evidence type="ECO:0000313" key="12">
    <source>
        <dbReference type="Proteomes" id="UP000264840"/>
    </source>
</evidence>
<reference evidence="11" key="2">
    <citation type="submission" date="2025-09" db="UniProtKB">
        <authorList>
            <consortium name="Ensembl"/>
        </authorList>
    </citation>
    <scope>IDENTIFICATION</scope>
</reference>
<evidence type="ECO:0000256" key="7">
    <source>
        <dbReference type="ARBA" id="ARBA00060334"/>
    </source>
</evidence>
<evidence type="ECO:0000256" key="4">
    <source>
        <dbReference type="ARBA" id="ARBA00022786"/>
    </source>
</evidence>
<feature type="domain" description="NHR" evidence="10">
    <location>
        <begin position="290"/>
        <end position="457"/>
    </location>
</feature>
<dbReference type="FunFam" id="2.60.120.920:FF:000001">
    <property type="entry name" value="neuralized-like protein 4 isoform X1"/>
    <property type="match status" value="4"/>
</dbReference>
<sequence>EESWSGLEGGVAKTAGFGPGENSGAAPSLAVVNTGRPLKMAAELHPRSGKLIGLSNSNRTARRNQPVQEFNHGLVLSKEPLRDRDVFTVRIDKKVNSWSGSIEIGVTALDPAALDFPSSATGLKGGSWIVSGCSVLRDGRSVLEEYGRDLDQLAEGDRVGIQRSSRGELHLWVNGQDCGAAASGLPPKLWAVVDLYGKCTQVTVVSCEPPPPSAERESETLDGHFPAGLALTAVLFPCLSVLTEHHDSGTGTTGGGAGSAGDSGNSNSSPAGNGGVGPGALTGAMTTNDALLFHEKCGTLIKLSNNNKTAERRRPLDEFNNGVVMTNRPLRHNEMFEIRIDKLVDKWSGSIEIGVTTHNPNNLDYPATMTNLRSGTIMMSGCGILTNGKGTRREYCEFSLDELQEGDHIGLMRKASGALHFYINGIDQGVAAAQTPNVVYGVVDLYGMAVKVTIVHNHNHSDRLRRNNAIMRALSPDVGRPRTTLSVTPDAELPDRLLFHPNCGQKAAIISDGRTALRPHATDDFNHGVVLSSRPLRSNEVFQVRIDKMVDKWAGSIEIGVTTHNPAYLQLPSTMTNLRSGTWMMTGNGVMHNGTTILDEYGHNLDRLKAGDTVGVVRKEDGSLHFFVNGVAQGPAAWNVPPSVYAVVDLYGQAAQATIMDDMVDLPPLPEDSSEGPTAMSPGSPCSVGGATTTTDLRFHHLHGTNAVITNGGRTALRQNCRSEFNDAIVISNRCLRDGELFEIVIQKMVDRWSGSIEAGVTAIRPEELEFPNTMTDIDYDTWMLSGTAIMQDGNTMRNNYGCDLDSLTTGSRIGMMRSASGDLHYYINGVDQGVACSGLPSEVYAVIDLYGQCVQVSITSSSGPLDNSLCTSNVTEKSFPIHSPVAGVAHRLHSKHGKNVVLLGEGCQAVRVGGYAHGIAFSAKELKTDELFEVRIDEVDEQWCGSLHIGLTTLAPLELPSCPLSGLSPSLPQLRTKVTWLLCGSEVRRNGVLQRQNYGCSLDRLMVGNRVGVKRCNDDTMHIFIDGEDMGPAATAVAKNVYGVLDLYGRITAASIVSSSLTEDVESVKAPSLSSDSCSEGEEDSTLRLEPCVLVPTVMAFLENHGKNIQLSNQNLTAARVSSYNQGLLVTAQPLARQQLFQVRFHIDRLNPSWTSSLSLGVIGHSPDRLNFPSTACCLKRSAWLLQRDSVFHNSLKICENYGPNLDTCPEGTALGLLVDANSCLHLYVNGMDQGVAAQDIPSPCYPFIDLYGQCEQVTIVTNNVPAVGGESGETRCQGDMEKADMVDGIKESVCWTPPPEVNPNKTCEYQALCSRFKDMLTLPDGYFSEDAKYNLCYCESCHKLRGDEAYYKRGEPPRDYALPFGWCRFGLRMKSHCEVSNALKKWHIAYHGTSVGALRHTLDHSQLLPGMSSIFSVSPAKVEGPNGYSEPEENSAPGREVPRVRLSPTMRYSGLEIFAPKVQFRDPRSHRCHQAQVGFQVCVRPGSYKVGPPTLGHSEPLDPRFSNSEIEWITKEQGGTLLYGLLVRIE</sequence>
<keyword evidence="12" id="KW-1185">Reference proteome</keyword>
<dbReference type="FunFam" id="2.60.120.920:FF:000016">
    <property type="entry name" value="neuralized-like protein 4 isoform X2"/>
    <property type="match status" value="1"/>
</dbReference>
<dbReference type="PANTHER" id="PTHR12429">
    <property type="entry name" value="NEURALIZED"/>
    <property type="match status" value="1"/>
</dbReference>
<evidence type="ECO:0000256" key="8">
    <source>
        <dbReference type="ARBA" id="ARBA00073992"/>
    </source>
</evidence>
<proteinExistence type="predicted"/>
<dbReference type="InterPro" id="IPR006573">
    <property type="entry name" value="NHR_dom"/>
</dbReference>
<dbReference type="InterPro" id="IPR037962">
    <property type="entry name" value="Neuralized"/>
</dbReference>
<keyword evidence="5" id="KW-0832">Ubl conjugation</keyword>
<feature type="region of interest" description="Disordered" evidence="9">
    <location>
        <begin position="247"/>
        <end position="280"/>
    </location>
</feature>
<accession>A0A3Q2VVN7</accession>
<feature type="compositionally biased region" description="Gly residues" evidence="9">
    <location>
        <begin position="251"/>
        <end position="261"/>
    </location>
</feature>
<evidence type="ECO:0000256" key="2">
    <source>
        <dbReference type="ARBA" id="ARBA00022490"/>
    </source>
</evidence>
<evidence type="ECO:0000259" key="10">
    <source>
        <dbReference type="PROSITE" id="PS51065"/>
    </source>
</evidence>
<evidence type="ECO:0000256" key="5">
    <source>
        <dbReference type="ARBA" id="ARBA00022843"/>
    </source>
</evidence>
<feature type="region of interest" description="Disordered" evidence="9">
    <location>
        <begin position="668"/>
        <end position="690"/>
    </location>
</feature>
<dbReference type="Gene3D" id="2.60.120.920">
    <property type="match status" value="6"/>
</dbReference>
<feature type="domain" description="NHR" evidence="10">
    <location>
        <begin position="41"/>
        <end position="207"/>
    </location>
</feature>
<dbReference type="InterPro" id="IPR013320">
    <property type="entry name" value="ConA-like_dom_sf"/>
</dbReference>
<dbReference type="PANTHER" id="PTHR12429:SF14">
    <property type="entry name" value="NEURALIZED-LIKE PROTEIN 4"/>
    <property type="match status" value="1"/>
</dbReference>
<evidence type="ECO:0000256" key="1">
    <source>
        <dbReference type="ARBA" id="ARBA00004114"/>
    </source>
</evidence>
<dbReference type="SMART" id="SM00588">
    <property type="entry name" value="NEUZ"/>
    <property type="match status" value="6"/>
</dbReference>
<keyword evidence="3" id="KW-0677">Repeat</keyword>
<evidence type="ECO:0000256" key="6">
    <source>
        <dbReference type="ARBA" id="ARBA00023212"/>
    </source>
</evidence>